<dbReference type="GO" id="GO:0006225">
    <property type="term" value="P:UDP biosynthetic process"/>
    <property type="evidence" value="ECO:0007669"/>
    <property type="project" value="TreeGrafter"/>
</dbReference>
<keyword evidence="8 11" id="KW-0067">ATP-binding</keyword>
<feature type="binding site" evidence="11">
    <location>
        <position position="61"/>
    </location>
    <ligand>
        <name>UMP</name>
        <dbReference type="ChEBI" id="CHEBI:57865"/>
    </ligand>
</feature>
<comment type="catalytic activity">
    <reaction evidence="10 11">
        <text>UMP + ATP = UDP + ADP</text>
        <dbReference type="Rhea" id="RHEA:24400"/>
        <dbReference type="ChEBI" id="CHEBI:30616"/>
        <dbReference type="ChEBI" id="CHEBI:57865"/>
        <dbReference type="ChEBI" id="CHEBI:58223"/>
        <dbReference type="ChEBI" id="CHEBI:456216"/>
        <dbReference type="EC" id="2.7.4.22"/>
    </reaction>
</comment>
<dbReference type="FunFam" id="3.40.1160.10:FF:000001">
    <property type="entry name" value="Uridylate kinase"/>
    <property type="match status" value="1"/>
</dbReference>
<dbReference type="GO" id="GO:0005524">
    <property type="term" value="F:ATP binding"/>
    <property type="evidence" value="ECO:0007669"/>
    <property type="project" value="UniProtKB-KW"/>
</dbReference>
<evidence type="ECO:0000259" key="12">
    <source>
        <dbReference type="Pfam" id="PF00696"/>
    </source>
</evidence>
<feature type="domain" description="Aspartate/glutamate/uridylate kinase" evidence="12">
    <location>
        <begin position="15"/>
        <end position="223"/>
    </location>
</feature>
<comment type="function">
    <text evidence="11">Catalyzes the reversible phosphorylation of UMP to UDP.</text>
</comment>
<reference evidence="14" key="1">
    <citation type="submission" date="2017-09" db="EMBL/GenBank/DDBJ databases">
        <title>Depth-based differentiation of microbial function through sediment-hosted aquifers and enrichment of novel symbionts in the deep terrestrial subsurface.</title>
        <authorList>
            <person name="Probst A.J."/>
            <person name="Ladd B."/>
            <person name="Jarett J.K."/>
            <person name="Geller-Mcgrath D.E."/>
            <person name="Sieber C.M.K."/>
            <person name="Emerson J.B."/>
            <person name="Anantharaman K."/>
            <person name="Thomas B.C."/>
            <person name="Malmstrom R."/>
            <person name="Stieglmeier M."/>
            <person name="Klingl A."/>
            <person name="Woyke T."/>
            <person name="Ryan C.M."/>
            <person name="Banfield J.F."/>
        </authorList>
    </citation>
    <scope>NUCLEOTIDE SEQUENCE [LARGE SCALE GENOMIC DNA]</scope>
</reference>
<dbReference type="InterPro" id="IPR011817">
    <property type="entry name" value="Uridylate_kinase"/>
</dbReference>
<evidence type="ECO:0000256" key="3">
    <source>
        <dbReference type="ARBA" id="ARBA00007614"/>
    </source>
</evidence>
<evidence type="ECO:0000313" key="14">
    <source>
        <dbReference type="Proteomes" id="UP000229336"/>
    </source>
</evidence>
<dbReference type="EC" id="2.7.4.22" evidence="11"/>
<feature type="binding site" evidence="11">
    <location>
        <position position="62"/>
    </location>
    <ligand>
        <name>ATP</name>
        <dbReference type="ChEBI" id="CHEBI:30616"/>
    </ligand>
</feature>
<dbReference type="EMBL" id="PFNX01000008">
    <property type="protein sequence ID" value="PIZ61374.1"/>
    <property type="molecule type" value="Genomic_DNA"/>
</dbReference>
<evidence type="ECO:0000256" key="4">
    <source>
        <dbReference type="ARBA" id="ARBA00022490"/>
    </source>
</evidence>
<feature type="binding site" evidence="11">
    <location>
        <begin position="19"/>
        <end position="22"/>
    </location>
    <ligand>
        <name>ATP</name>
        <dbReference type="ChEBI" id="CHEBI:30616"/>
    </ligand>
</feature>
<comment type="pathway">
    <text evidence="2 11">Pyrimidine metabolism; CTP biosynthesis via de novo pathway; UDP from UMP (UMPK route): step 1/1.</text>
</comment>
<dbReference type="GO" id="GO:0005737">
    <property type="term" value="C:cytoplasm"/>
    <property type="evidence" value="ECO:0007669"/>
    <property type="project" value="UniProtKB-SubCell"/>
</dbReference>
<keyword evidence="6 11" id="KW-0547">Nucleotide-binding</keyword>
<dbReference type="SUPFAM" id="SSF53633">
    <property type="entry name" value="Carbamate kinase-like"/>
    <property type="match status" value="1"/>
</dbReference>
<evidence type="ECO:0000256" key="6">
    <source>
        <dbReference type="ARBA" id="ARBA00022741"/>
    </source>
</evidence>
<dbReference type="GO" id="GO:0033862">
    <property type="term" value="F:UMP kinase activity"/>
    <property type="evidence" value="ECO:0007669"/>
    <property type="project" value="UniProtKB-EC"/>
</dbReference>
<dbReference type="PIRSF" id="PIRSF005650">
    <property type="entry name" value="Uridylate_kin"/>
    <property type="match status" value="1"/>
</dbReference>
<feature type="binding site" evidence="11">
    <location>
        <begin position="142"/>
        <end position="149"/>
    </location>
    <ligand>
        <name>UMP</name>
        <dbReference type="ChEBI" id="CHEBI:57865"/>
    </ligand>
</feature>
<evidence type="ECO:0000313" key="13">
    <source>
        <dbReference type="EMBL" id="PIZ61374.1"/>
    </source>
</evidence>
<dbReference type="InterPro" id="IPR036393">
    <property type="entry name" value="AceGlu_kinase-like_sf"/>
</dbReference>
<feature type="binding site" evidence="11">
    <location>
        <position position="178"/>
    </location>
    <ligand>
        <name>ATP</name>
        <dbReference type="ChEBI" id="CHEBI:30616"/>
    </ligand>
</feature>
<dbReference type="Pfam" id="PF00696">
    <property type="entry name" value="AA_kinase"/>
    <property type="match status" value="1"/>
</dbReference>
<dbReference type="InterPro" id="IPR001048">
    <property type="entry name" value="Asp/Glu/Uridylate_kinase"/>
</dbReference>
<keyword evidence="7 11" id="KW-0418">Kinase</keyword>
<comment type="caution">
    <text evidence="11">Lacks conserved residue(s) required for the propagation of feature annotation.</text>
</comment>
<accession>A0A2M7TU62</accession>
<dbReference type="AlphaFoldDB" id="A0A2M7TU62"/>
<evidence type="ECO:0000256" key="10">
    <source>
        <dbReference type="ARBA" id="ARBA00047767"/>
    </source>
</evidence>
<protein>
    <recommendedName>
        <fullName evidence="11">Uridylate kinase</fullName>
        <shortName evidence="11">UK</shortName>
        <ecNumber evidence="11">2.7.4.22</ecNumber>
    </recommendedName>
    <alternativeName>
        <fullName evidence="11">Uridine monophosphate kinase</fullName>
        <shortName evidence="11">UMP kinase</shortName>
        <shortName evidence="11">UMPK</shortName>
    </alternativeName>
</protein>
<keyword evidence="4 11" id="KW-0963">Cytoplasm</keyword>
<comment type="similarity">
    <text evidence="3 11">Belongs to the UMP kinase family.</text>
</comment>
<feature type="binding site" evidence="11">
    <location>
        <position position="80"/>
    </location>
    <ligand>
        <name>UMP</name>
        <dbReference type="ChEBI" id="CHEBI:57865"/>
    </ligand>
</feature>
<comment type="activity regulation">
    <text evidence="11">Inhibited by UTP.</text>
</comment>
<dbReference type="HAMAP" id="MF_01220_B">
    <property type="entry name" value="PyrH_B"/>
    <property type="match status" value="1"/>
</dbReference>
<evidence type="ECO:0000256" key="1">
    <source>
        <dbReference type="ARBA" id="ARBA00004496"/>
    </source>
</evidence>
<sequence length="248" mass="27351">MTIKYNQPTMGRVRRAILKLSGELFGNKENHISFEKYNEVARQLVEIQKKTKIQLAVVVGGGNIFRGRKANHGVDRTQADYMGMMATIMNGIGLREALVRNGADDTRLMTSINIPQVAEPFILIKGRHHLTNGRMVVIAGGLGIPYFSTDSAVAQYAASLDCDIIFKASTVDGVYDSDPRINAKAKKYPELSYRTALDQRLGVMDITAFAMCESSGIPIFVFDIKDLARLPEAIRGNYSFGTIIRGGQ</sequence>
<keyword evidence="5 11" id="KW-0808">Transferase</keyword>
<evidence type="ECO:0000256" key="2">
    <source>
        <dbReference type="ARBA" id="ARBA00004791"/>
    </source>
</evidence>
<gene>
    <name evidence="11" type="primary">pyrH</name>
    <name evidence="13" type="ORF">COY20_00365</name>
</gene>
<evidence type="ECO:0000256" key="8">
    <source>
        <dbReference type="ARBA" id="ARBA00022840"/>
    </source>
</evidence>
<dbReference type="PANTHER" id="PTHR42833:SF4">
    <property type="entry name" value="URIDYLATE KINASE PUMPKIN, CHLOROPLASTIC"/>
    <property type="match status" value="1"/>
</dbReference>
<dbReference type="InterPro" id="IPR015963">
    <property type="entry name" value="Uridylate_kinase_bac"/>
</dbReference>
<dbReference type="GO" id="GO:0044210">
    <property type="term" value="P:'de novo' CTP biosynthetic process"/>
    <property type="evidence" value="ECO:0007669"/>
    <property type="project" value="UniProtKB-UniRule"/>
</dbReference>
<dbReference type="Gene3D" id="3.40.1160.10">
    <property type="entry name" value="Acetylglutamate kinase-like"/>
    <property type="match status" value="1"/>
</dbReference>
<organism evidence="13 14">
    <name type="scientific">Candidatus Shapirobacteria bacterium CG_4_10_14_0_2_um_filter_40_12</name>
    <dbReference type="NCBI Taxonomy" id="1974871"/>
    <lineage>
        <taxon>Bacteria</taxon>
        <taxon>Candidatus Shapironibacteriota</taxon>
    </lineage>
</organism>
<dbReference type="UniPathway" id="UPA00159">
    <property type="reaction ID" value="UER00275"/>
</dbReference>
<dbReference type="CDD" id="cd04254">
    <property type="entry name" value="AAK_UMPK-PyrH-Ec"/>
    <property type="match status" value="1"/>
</dbReference>
<name>A0A2M7TU62_9BACT</name>
<evidence type="ECO:0000256" key="9">
    <source>
        <dbReference type="ARBA" id="ARBA00022975"/>
    </source>
</evidence>
<comment type="subunit">
    <text evidence="11">Homohexamer.</text>
</comment>
<feature type="binding site" evidence="11">
    <location>
        <position position="66"/>
    </location>
    <ligand>
        <name>ATP</name>
        <dbReference type="ChEBI" id="CHEBI:30616"/>
    </ligand>
</feature>
<dbReference type="PANTHER" id="PTHR42833">
    <property type="entry name" value="URIDYLATE KINASE"/>
    <property type="match status" value="1"/>
</dbReference>
<keyword evidence="9 11" id="KW-0665">Pyrimidine biosynthesis</keyword>
<comment type="caution">
    <text evidence="13">The sequence shown here is derived from an EMBL/GenBank/DDBJ whole genome shotgun (WGS) entry which is preliminary data.</text>
</comment>
<comment type="subcellular location">
    <subcellularLocation>
        <location evidence="1 11">Cytoplasm</location>
    </subcellularLocation>
</comment>
<dbReference type="Proteomes" id="UP000229336">
    <property type="component" value="Unassembled WGS sequence"/>
</dbReference>
<evidence type="ECO:0000256" key="7">
    <source>
        <dbReference type="ARBA" id="ARBA00022777"/>
    </source>
</evidence>
<proteinExistence type="inferred from homology"/>
<evidence type="ECO:0000256" key="5">
    <source>
        <dbReference type="ARBA" id="ARBA00022679"/>
    </source>
</evidence>
<feature type="binding site" evidence="11">
    <location>
        <position position="175"/>
    </location>
    <ligand>
        <name>ATP</name>
        <dbReference type="ChEBI" id="CHEBI:30616"/>
    </ligand>
</feature>
<evidence type="ECO:0000256" key="11">
    <source>
        <dbReference type="HAMAP-Rule" id="MF_01220"/>
    </source>
</evidence>